<comment type="caution">
    <text evidence="3">The sequence shown here is derived from an EMBL/GenBank/DDBJ whole genome shotgun (WGS) entry which is preliminary data.</text>
</comment>
<evidence type="ECO:0000256" key="1">
    <source>
        <dbReference type="SAM" id="MobiDB-lite"/>
    </source>
</evidence>
<dbReference type="InterPro" id="IPR009288">
    <property type="entry name" value="AIG2-like_dom"/>
</dbReference>
<dbReference type="EMBL" id="JAVRRD010000041">
    <property type="protein sequence ID" value="KAK5044933.1"/>
    <property type="molecule type" value="Genomic_DNA"/>
</dbReference>
<dbReference type="Gene3D" id="3.40.50.1580">
    <property type="entry name" value="Nucleoside phosphorylase domain"/>
    <property type="match status" value="1"/>
</dbReference>
<dbReference type="GO" id="GO:0003824">
    <property type="term" value="F:catalytic activity"/>
    <property type="evidence" value="ECO:0007669"/>
    <property type="project" value="InterPro"/>
</dbReference>
<feature type="region of interest" description="Disordered" evidence="1">
    <location>
        <begin position="362"/>
        <end position="400"/>
    </location>
</feature>
<evidence type="ECO:0000313" key="4">
    <source>
        <dbReference type="Proteomes" id="UP001358417"/>
    </source>
</evidence>
<dbReference type="CDD" id="cd06661">
    <property type="entry name" value="GGCT_like"/>
    <property type="match status" value="1"/>
</dbReference>
<feature type="domain" description="Gamma-glutamylcyclotransferase AIG2-like" evidence="2">
    <location>
        <begin position="468"/>
        <end position="583"/>
    </location>
</feature>
<sequence>MDLKIPNAESYQVGWVCAVRIEYIVACELLDEEYGAPDLRSTDDNNIYTCGRMGDFNVVIACLPKGRYGLTSAATAAQDLRHSFPHITFGLMVGIGGGAPLINKDRDIRLGDVVVSTPSGRTGGVIHYEFGKTIQNKEFVPFGHLNAPPRVLLTAVQKLDTIHYRRGNRIQETILQMIQRNPRLKKDYSRPSPEMDILFKTSYLHEADSHLCVHCCSPISDNVVPRLSRTQDLLADQTDTIRIHYGLVASADRLMKDATVRDQLADAEGVLCFEMEAAGLMDSFPCLVIRGICDYSDTHKNDVWQGYAAATAAAYAKELLAVMPKRAVIQKHSTTGLWQEPADEQQDDLPGGWNFSGISKYSETQRSTGSSPGLLQRSAFGQENGSPQRAGDAVGSARKVEVKPPDKVPQFVFLGSGALIYTLRRIGFDRMDGLPLSFIMAVENRLDKVKIQTSYLGVRRDFYYHPPYFFAGSLMFPSTIRAISSGISLGYIVSTMAVATLRGYKRHAVTGSPWPAFSPSDDPRDEITGLVCFGINSSQRQRIHDFQGGMFDLRKAIIDIDSGNGDTLPCQAELYVWNQSPNKLIPTNLMKWSPDSMLKDDWIQDIFKETRNEEAVLEWEKMGRYRE</sequence>
<dbReference type="GO" id="GO:0009116">
    <property type="term" value="P:nucleoside metabolic process"/>
    <property type="evidence" value="ECO:0007669"/>
    <property type="project" value="InterPro"/>
</dbReference>
<dbReference type="SUPFAM" id="SSF53167">
    <property type="entry name" value="Purine and uridine phosphorylases"/>
    <property type="match status" value="1"/>
</dbReference>
<dbReference type="InterPro" id="IPR053137">
    <property type="entry name" value="NLR-like"/>
</dbReference>
<dbReference type="AlphaFoldDB" id="A0AAV9MWG2"/>
<dbReference type="InterPro" id="IPR035994">
    <property type="entry name" value="Nucleoside_phosphorylase_sf"/>
</dbReference>
<dbReference type="Proteomes" id="UP001358417">
    <property type="component" value="Unassembled WGS sequence"/>
</dbReference>
<accession>A0AAV9MWG2</accession>
<reference evidence="3 4" key="1">
    <citation type="submission" date="2023-08" db="EMBL/GenBank/DDBJ databases">
        <title>Black Yeasts Isolated from many extreme environments.</title>
        <authorList>
            <person name="Coleine C."/>
            <person name="Stajich J.E."/>
            <person name="Selbmann L."/>
        </authorList>
    </citation>
    <scope>NUCLEOTIDE SEQUENCE [LARGE SCALE GENOMIC DNA]</scope>
    <source>
        <strain evidence="3 4">CCFEE 5792</strain>
    </source>
</reference>
<name>A0AAV9MWG2_9EURO</name>
<gene>
    <name evidence="3" type="ORF">LTR84_010305</name>
</gene>
<organism evidence="3 4">
    <name type="scientific">Exophiala bonariae</name>
    <dbReference type="NCBI Taxonomy" id="1690606"/>
    <lineage>
        <taxon>Eukaryota</taxon>
        <taxon>Fungi</taxon>
        <taxon>Dikarya</taxon>
        <taxon>Ascomycota</taxon>
        <taxon>Pezizomycotina</taxon>
        <taxon>Eurotiomycetes</taxon>
        <taxon>Chaetothyriomycetidae</taxon>
        <taxon>Chaetothyriales</taxon>
        <taxon>Herpotrichiellaceae</taxon>
        <taxon>Exophiala</taxon>
    </lineage>
</organism>
<protein>
    <recommendedName>
        <fullName evidence="2">Gamma-glutamylcyclotransferase AIG2-like domain-containing protein</fullName>
    </recommendedName>
</protein>
<dbReference type="InterPro" id="IPR013024">
    <property type="entry name" value="GGCT-like"/>
</dbReference>
<dbReference type="Gene3D" id="3.10.490.10">
    <property type="entry name" value="Gamma-glutamyl cyclotransferase-like"/>
    <property type="match status" value="1"/>
</dbReference>
<evidence type="ECO:0000259" key="2">
    <source>
        <dbReference type="Pfam" id="PF06094"/>
    </source>
</evidence>
<dbReference type="Pfam" id="PF06094">
    <property type="entry name" value="GGACT"/>
    <property type="match status" value="1"/>
</dbReference>
<dbReference type="PANTHER" id="PTHR46082:SF11">
    <property type="entry name" value="AAA+ ATPASE DOMAIN-CONTAINING PROTEIN-RELATED"/>
    <property type="match status" value="1"/>
</dbReference>
<dbReference type="GeneID" id="89978463"/>
<proteinExistence type="predicted"/>
<keyword evidence="4" id="KW-1185">Reference proteome</keyword>
<feature type="compositionally biased region" description="Polar residues" evidence="1">
    <location>
        <begin position="362"/>
        <end position="387"/>
    </location>
</feature>
<dbReference type="PANTHER" id="PTHR46082">
    <property type="entry name" value="ATP/GTP-BINDING PROTEIN-RELATED"/>
    <property type="match status" value="1"/>
</dbReference>
<dbReference type="RefSeq" id="XP_064700577.1">
    <property type="nucleotide sequence ID" value="XM_064853842.1"/>
</dbReference>
<evidence type="ECO:0000313" key="3">
    <source>
        <dbReference type="EMBL" id="KAK5044933.1"/>
    </source>
</evidence>